<protein>
    <submittedName>
        <fullName evidence="1">Ankyrin repeat protein</fullName>
    </submittedName>
</protein>
<dbReference type="Proteomes" id="UP000652219">
    <property type="component" value="Unassembled WGS sequence"/>
</dbReference>
<proteinExistence type="predicted"/>
<dbReference type="EMBL" id="WIGN01000208">
    <property type="protein sequence ID" value="KAF6804470.1"/>
    <property type="molecule type" value="Genomic_DNA"/>
</dbReference>
<reference evidence="1 2" key="1">
    <citation type="journal article" date="2020" name="Phytopathology">
        <title>Genome Sequence Resources of Colletotrichum truncatum, C. plurivorum, C. musicola, and C. sojae: Four Species Pathogenic to Soybean (Glycine max).</title>
        <authorList>
            <person name="Rogerio F."/>
            <person name="Boufleur T.R."/>
            <person name="Ciampi-Guillardi M."/>
            <person name="Sukno S.A."/>
            <person name="Thon M.R."/>
            <person name="Massola Junior N.S."/>
            <person name="Baroncelli R."/>
        </authorList>
    </citation>
    <scope>NUCLEOTIDE SEQUENCE [LARGE SCALE GENOMIC DNA]</scope>
    <source>
        <strain evidence="1 2">LFN0009</strain>
    </source>
</reference>
<organism evidence="1 2">
    <name type="scientific">Colletotrichum sojae</name>
    <dbReference type="NCBI Taxonomy" id="2175907"/>
    <lineage>
        <taxon>Eukaryota</taxon>
        <taxon>Fungi</taxon>
        <taxon>Dikarya</taxon>
        <taxon>Ascomycota</taxon>
        <taxon>Pezizomycotina</taxon>
        <taxon>Sordariomycetes</taxon>
        <taxon>Hypocreomycetidae</taxon>
        <taxon>Glomerellales</taxon>
        <taxon>Glomerellaceae</taxon>
        <taxon>Colletotrichum</taxon>
        <taxon>Colletotrichum orchidearum species complex</taxon>
    </lineage>
</organism>
<keyword evidence="2" id="KW-1185">Reference proteome</keyword>
<name>A0A8H6MQI8_9PEZI</name>
<accession>A0A8H6MQI8</accession>
<evidence type="ECO:0000313" key="2">
    <source>
        <dbReference type="Proteomes" id="UP000652219"/>
    </source>
</evidence>
<sequence>MYEDGILSEDDIVSVCLGLFRTEPNSTVQVVHETAKEFFEA</sequence>
<evidence type="ECO:0000313" key="1">
    <source>
        <dbReference type="EMBL" id="KAF6804470.1"/>
    </source>
</evidence>
<dbReference type="AlphaFoldDB" id="A0A8H6MQI8"/>
<gene>
    <name evidence="1" type="ORF">CSOJ01_10197</name>
</gene>
<comment type="caution">
    <text evidence="1">The sequence shown here is derived from an EMBL/GenBank/DDBJ whole genome shotgun (WGS) entry which is preliminary data.</text>
</comment>